<dbReference type="PROSITE" id="PS50102">
    <property type="entry name" value="RRM"/>
    <property type="match status" value="1"/>
</dbReference>
<feature type="compositionally biased region" description="Basic residues" evidence="16">
    <location>
        <begin position="1834"/>
        <end position="1846"/>
    </location>
</feature>
<evidence type="ECO:0000256" key="7">
    <source>
        <dbReference type="ARBA" id="ARBA00022723"/>
    </source>
</evidence>
<dbReference type="GO" id="GO:0005634">
    <property type="term" value="C:nucleus"/>
    <property type="evidence" value="ECO:0007669"/>
    <property type="project" value="UniProtKB-SubCell"/>
</dbReference>
<keyword evidence="6" id="KW-0548">Nucleotidyltransferase</keyword>
<evidence type="ECO:0000256" key="4">
    <source>
        <dbReference type="ARBA" id="ARBA00022499"/>
    </source>
</evidence>
<feature type="compositionally biased region" description="Polar residues" evidence="16">
    <location>
        <begin position="551"/>
        <end position="569"/>
    </location>
</feature>
<dbReference type="PANTHER" id="PTHR21603:SF17">
    <property type="entry name" value="PROLIFERATION MARKER PROTEIN KI-67"/>
    <property type="match status" value="1"/>
</dbReference>
<dbReference type="InterPro" id="IPR029334">
    <property type="entry name" value="PP1-bd"/>
</dbReference>
<keyword evidence="5" id="KW-0597">Phosphoprotein</keyword>
<dbReference type="GO" id="GO:0003723">
    <property type="term" value="F:RNA binding"/>
    <property type="evidence" value="ECO:0007669"/>
    <property type="project" value="UniProtKB-UniRule"/>
</dbReference>
<dbReference type="GO" id="GO:0051983">
    <property type="term" value="P:regulation of chromosome segregation"/>
    <property type="evidence" value="ECO:0007669"/>
    <property type="project" value="TreeGrafter"/>
</dbReference>
<keyword evidence="8" id="KW-0460">Magnesium</keyword>
<sequence length="2811" mass="308970">MDSTLSPFSDLYNMVKRDLATKPVWKSASLSNTPLSRRPVDKQEIEEVSNENVKPVTPKSAQKKRRSSTAKSVEGVQAENLSAQVKTATPVVQGKQKRQSEGVNTPASQKKTPQTTLQKFSADQVAQQITFESPSTKLPKARRSSADQTPENQTTSQNPSELEEPEEAKEKPATRTSPRESAGKRFQVQDVLREIVTTPTSDDTGSRQASTRKHKCDDLPLPVPKRKRVSFGGQLSPELFDKRLPPNSPLRRGATPGRRSLGFTQKSQSLLRRASTIGLMGYQFEEDIAESPVKNASPKRAVFPAKASKTPSPAKTPKTPSPAKAPKTPSPAKAPKTPSPAKAPKTPSPAKALKTPSPAKALKTPSPAKALKTPSPAKALKTPSPAKALKTPSPAKALKTPSPAKALKTPSSAKKSPKAPSSAKKSPKAPSSAKKSPKAPSSAKKALKTPSPAKALKTPSSTAKSPKAPSPAKALKTPSSAKKSPKAPSPAKALKTPSSAKKSPSPKAKTPSPKNSKTPPPSSNPSTPKSSRRLSNSSVKSPSPIEESLLKTPTTHGRFSVSRISTPSPISDHEKETKEESVPAVEEPRECVTPRATLRRSSMKASARKTPKSVLKSALDVVRSRRSGASRANLKVVSSWADIVKFGQAKPQMEGGAKKTANKRIAVKQTKVTKPKTPAQRLKDHTSTGHADSPASIVVGKAYLRSTQLVGAAPKIVCNVALFKKDLKMDEDLTGVSDIFKTPANSRRKSAFIKTNACPATPLGVGEMTEMSVINTPEESGEMVVSPMSVTSTTELGHYNSEAVTRLLRDDQDGSLIEEMDDSVGLCPSEASTVLDMPSDDRSKNKKAVPVRTPQHKPAPSECLTGVRRLMRTPKQKSDPIDDLRGKLLKTPKEPKLHQEVNLEGVKELLNTPQQKGVPLEEDLSGIKRLMKTPKDTNSPVVCVVALKRLTKTPKNKAEQEEDLTGVKRLMKTPKLKKQLVEEDLTGIEEMMKTPKQQSLLIEQKKQPVEKDLTGIQQMMKTPKLKKQLVEEGLTSIQQMMETPKQQSRLIEQKKQPVEEDLTGIQQMMKTPKLKKQLVEEHLTGIQEMMKTPKLKKQLVEEDLTGIQEMMETPKQQSRLIEQKKQPVEEDLTGIQQMMKTPKLKKQLVEEDLTGIQEMMETPKQQSRLIEQKKQPVEEDLTGIKQMMKAPKLKKRPVEDLIGVKSLLQTPKEKGEPVENDFGIDNLMKIPKQKRDVTIEGSIIAEELETCGSGVLLVEDASMESKAKGNICPVEDVFNDTEAKTSSQEVEEEQSNISSSAKKTRRGAQVRMAQKSQKIQEHPVDSDSLSAAAAGTEEETSADSAKSVFTVRGRRGKAAIDVLENVLVQSPARKSTRGKNLKEQVEAPKSSHTSVEDVQVALKPRRGRKAEDVELLQVGPIVDLVSAEVEVSMKSPAPARAKRGRKGKHELENPQEPEPLPEVSVKEVGVASESAELQPSAETEAPVKIITRARRGRKEPTVAEEVEETSDVKSADAVVEVVESAAENEDSLKSTTKTRRGRATKKEMLKTSQVEESLEPKLPDSPEFQSAETEDHVKTNSKPRRGRATKKEIPVTAEVEETPKPISDPYVLPEEHTEIPLKSRRGRKVNPVALNSQAVVDESPVESHPVESQPKPEAPAVRSGRGARNKQLKPQIEDATNSRATEIITTASLTEEPAEQPVVKNVRGSRRTKQPKAQVLDDSQEEVQDKPSTDSEPIQQSEAPAARSARGKRTAAVKDESEAPVKRGRRAATVEVPPPVVKSSRGRKAAAKSEPEDATVVVEPVEETSNETKVVPSVTEEALHVQTDSEVVAKRGRGRITKKSKVSTKDTSVNEAAVEEPQLKKDEPADKNDPSVAAIKQSGKGRVAKKQEEPEMEKPSAEENVQPTRRGRAAASVLSQHHEVAVCPKRGQKRKCMEVVAEETVDTESLLKRKRGRGAGVEAETVAAVPSKGRKTAAKEAEAPKKEEKPVRGRRKVTWENQAEDPVPEAATRRGTRGQKKTEPDVPAAPPKQKRKKKKVEEEPSLEAHVQGKKHQHLYRLRTKRKAQEENSVYVSGFKPDTSTSELAEYFQQFGPVAEVIMDKERSLYAIVEFAESVSTEAALAQLQHRLDGLKLRVKPRERKEFKLASKGKHDRTKSHISLEKLNLELCLASSVNEQVQKMVEIFQLSENDLKARQLLVQLLQEVFVEFLPDCQIVPFGSSVNTFGSHSCDLDLVLDLENTKAFQNRTRKSEQQTAENQSEDGQSEDSILSDIDVATASSAELLELLAAILRKCAPGVHKVQTVSSARLPVVKFSHRQLNLQGDITINNRLAVRNTRFLQLCSGLDSRVRPLAYTVRFWAKQKQIAGNPSGGGPLLNNYALTLLLLFYLQTVSPPVLPSVEQLKNMACEEEECVIDGWDCTFPSQPISVPPSKNTDDLCTLLFGFFTYFSKFDFPGSVVSLRAGRILPITDFLSRDDEMSDTAESSDTTRQKPTIRPKLGPVNILDPFELHHNVAGNLTERTHKNLRKEFCEAEKYCRSLQYQRKSSKGKSWGIVKLFAPHVEGPSGSHHAIEKVPEITVPFRVDILTPSFRKELSSAGEAFRVLWFKKVCSTLEVVFNDILKCTLSDHVEISQDQTNAKEDTKDEEVNNNQSLDSSSHQPTAHSGIKRPLAMEEGPSFSSSPQGKRMRLEPSADYPEVAHWNWTQIHPVWAGRRKIRRVLLKTSDETSKPEGGCSSIESRVTQYIVENDSNPKEKVQFRVDAAVGGSDECTKAVLKFKATDDPAGHFRDFFHFLDSFLPKMISNVQDP</sequence>
<accession>A0AAE0V0N8</accession>
<comment type="caution">
    <text evidence="18">The sequence shown here is derived from an EMBL/GenBank/DDBJ whole genome shotgun (WGS) entry which is preliminary data.</text>
</comment>
<feature type="compositionally biased region" description="Polar residues" evidence="16">
    <location>
        <begin position="197"/>
        <end position="209"/>
    </location>
</feature>
<evidence type="ECO:0000256" key="5">
    <source>
        <dbReference type="ARBA" id="ARBA00022553"/>
    </source>
</evidence>
<feature type="compositionally biased region" description="Low complexity" evidence="16">
    <location>
        <begin position="304"/>
        <end position="352"/>
    </location>
</feature>
<proteinExistence type="predicted"/>
<dbReference type="CDD" id="cd05402">
    <property type="entry name" value="NT_PAP_TUTase"/>
    <property type="match status" value="1"/>
</dbReference>
<dbReference type="Pfam" id="PF15276">
    <property type="entry name" value="PP1_bind"/>
    <property type="match status" value="1"/>
</dbReference>
<evidence type="ECO:0000256" key="16">
    <source>
        <dbReference type="SAM" id="MobiDB-lite"/>
    </source>
</evidence>
<gene>
    <name evidence="18" type="ORF">QTP70_003747</name>
</gene>
<name>A0AAE0V0N8_9TELE</name>
<dbReference type="InterPro" id="IPR043519">
    <property type="entry name" value="NT_sf"/>
</dbReference>
<evidence type="ECO:0000256" key="15">
    <source>
        <dbReference type="PROSITE-ProRule" id="PRU00176"/>
    </source>
</evidence>
<dbReference type="SUPFAM" id="SSF57997">
    <property type="entry name" value="Tropomyosin"/>
    <property type="match status" value="1"/>
</dbReference>
<feature type="compositionally biased region" description="Low complexity" evidence="16">
    <location>
        <begin position="1960"/>
        <end position="1969"/>
    </location>
</feature>
<protein>
    <recommendedName>
        <fullName evidence="3">Speckle targeted PIP5K1A-regulated poly(A) polymerase</fullName>
        <ecNumber evidence="2">2.7.7.52</ecNumber>
    </recommendedName>
    <alternativeName>
        <fullName evidence="12">RNA-binding motif protein 21</fullName>
    </alternativeName>
    <alternativeName>
        <fullName evidence="13">U6 snRNA-specific terminal uridylyltransferase 1</fullName>
    </alternativeName>
</protein>
<dbReference type="InterPro" id="IPR054708">
    <property type="entry name" value="MTPAP-like_central"/>
</dbReference>
<evidence type="ECO:0000256" key="13">
    <source>
        <dbReference type="ARBA" id="ARBA00033036"/>
    </source>
</evidence>
<keyword evidence="4" id="KW-1017">Isopeptide bond</keyword>
<feature type="compositionally biased region" description="Basic and acidic residues" evidence="16">
    <location>
        <begin position="1861"/>
        <end position="1873"/>
    </location>
</feature>
<evidence type="ECO:0000256" key="14">
    <source>
        <dbReference type="ARBA" id="ARBA00049105"/>
    </source>
</evidence>
<dbReference type="EC" id="2.7.7.52" evidence="2"/>
<dbReference type="InterPro" id="IPR002058">
    <property type="entry name" value="PAP_assoc"/>
</dbReference>
<feature type="compositionally biased region" description="Basic and acidic residues" evidence="16">
    <location>
        <begin position="571"/>
        <end position="592"/>
    </location>
</feature>
<feature type="compositionally biased region" description="Basic residues" evidence="16">
    <location>
        <begin position="660"/>
        <end position="674"/>
    </location>
</feature>
<dbReference type="GO" id="GO:0005694">
    <property type="term" value="C:chromosome"/>
    <property type="evidence" value="ECO:0007669"/>
    <property type="project" value="TreeGrafter"/>
</dbReference>
<feature type="region of interest" description="Disordered" evidence="16">
    <location>
        <begin position="2636"/>
        <end position="2694"/>
    </location>
</feature>
<keyword evidence="19" id="KW-1185">Reference proteome</keyword>
<dbReference type="GO" id="GO:0046872">
    <property type="term" value="F:metal ion binding"/>
    <property type="evidence" value="ECO:0007669"/>
    <property type="project" value="UniProtKB-KW"/>
</dbReference>
<feature type="compositionally biased region" description="Basic and acidic residues" evidence="16">
    <location>
        <begin position="168"/>
        <end position="183"/>
    </location>
</feature>
<feature type="compositionally biased region" description="Low complexity" evidence="16">
    <location>
        <begin position="1515"/>
        <end position="1525"/>
    </location>
</feature>
<feature type="compositionally biased region" description="Low complexity" evidence="16">
    <location>
        <begin position="524"/>
        <end position="544"/>
    </location>
</feature>
<feature type="compositionally biased region" description="Basic residues" evidence="16">
    <location>
        <begin position="1579"/>
        <end position="1588"/>
    </location>
</feature>
<dbReference type="Pfam" id="PF22600">
    <property type="entry name" value="MTPAP-like_central"/>
    <property type="match status" value="1"/>
</dbReference>
<dbReference type="SMART" id="SM01295">
    <property type="entry name" value="K167R"/>
    <property type="match status" value="1"/>
</dbReference>
<dbReference type="Pfam" id="PF03828">
    <property type="entry name" value="PAP_assoc"/>
    <property type="match status" value="1"/>
</dbReference>
<evidence type="ECO:0000256" key="8">
    <source>
        <dbReference type="ARBA" id="ARBA00022842"/>
    </source>
</evidence>
<keyword evidence="15" id="KW-0694">RNA-binding</keyword>
<dbReference type="InterPro" id="IPR000504">
    <property type="entry name" value="RRM_dom"/>
</dbReference>
<dbReference type="SUPFAM" id="SSF54928">
    <property type="entry name" value="RNA-binding domain, RBD"/>
    <property type="match status" value="1"/>
</dbReference>
<feature type="compositionally biased region" description="Basic and acidic residues" evidence="16">
    <location>
        <begin position="1756"/>
        <end position="1765"/>
    </location>
</feature>
<feature type="region of interest" description="Disordered" evidence="16">
    <location>
        <begin position="1372"/>
        <end position="1398"/>
    </location>
</feature>
<evidence type="ECO:0000313" key="18">
    <source>
        <dbReference type="EMBL" id="KAK3528576.1"/>
    </source>
</evidence>
<keyword evidence="7" id="KW-0479">Metal-binding</keyword>
<dbReference type="GO" id="GO:0007088">
    <property type="term" value="P:regulation of mitotic nuclear division"/>
    <property type="evidence" value="ECO:0007669"/>
    <property type="project" value="TreeGrafter"/>
</dbReference>
<feature type="region of interest" description="Disordered" evidence="16">
    <location>
        <begin position="1283"/>
        <end position="1347"/>
    </location>
</feature>
<evidence type="ECO:0000256" key="3">
    <source>
        <dbReference type="ARBA" id="ARBA00021679"/>
    </source>
</evidence>
<feature type="compositionally biased region" description="Basic and acidic residues" evidence="16">
    <location>
        <begin position="1977"/>
        <end position="1991"/>
    </location>
</feature>
<feature type="region of interest" description="Disordered" evidence="16">
    <location>
        <begin position="1434"/>
        <end position="2059"/>
    </location>
</feature>
<dbReference type="Gene3D" id="3.30.460.10">
    <property type="entry name" value="Beta Polymerase, domain 2"/>
    <property type="match status" value="1"/>
</dbReference>
<keyword evidence="11" id="KW-0131">Cell cycle</keyword>
<comment type="catalytic activity">
    <reaction evidence="14">
        <text>RNA(n) + UTP = RNA(n)-3'-uridine ribonucleotide + diphosphate</text>
        <dbReference type="Rhea" id="RHEA:14785"/>
        <dbReference type="Rhea" id="RHEA-COMP:14527"/>
        <dbReference type="Rhea" id="RHEA-COMP:17348"/>
        <dbReference type="ChEBI" id="CHEBI:33019"/>
        <dbReference type="ChEBI" id="CHEBI:46398"/>
        <dbReference type="ChEBI" id="CHEBI:140395"/>
        <dbReference type="ChEBI" id="CHEBI:173116"/>
        <dbReference type="EC" id="2.7.7.52"/>
    </reaction>
</comment>
<evidence type="ECO:0000256" key="9">
    <source>
        <dbReference type="ARBA" id="ARBA00022843"/>
    </source>
</evidence>
<dbReference type="SUPFAM" id="SSF81631">
    <property type="entry name" value="PAP/OAS1 substrate-binding domain"/>
    <property type="match status" value="1"/>
</dbReference>
<evidence type="ECO:0000259" key="17">
    <source>
        <dbReference type="PROSITE" id="PS50102"/>
    </source>
</evidence>
<dbReference type="Gene3D" id="1.10.1410.10">
    <property type="match status" value="1"/>
</dbReference>
<dbReference type="EMBL" id="JAUCMX010000012">
    <property type="protein sequence ID" value="KAK3528576.1"/>
    <property type="molecule type" value="Genomic_DNA"/>
</dbReference>
<feature type="compositionally biased region" description="Low complexity" evidence="16">
    <location>
        <begin position="489"/>
        <end position="517"/>
    </location>
</feature>
<feature type="compositionally biased region" description="Polar residues" evidence="16">
    <location>
        <begin position="101"/>
        <end position="136"/>
    </location>
</feature>
<dbReference type="PRINTS" id="PR01217">
    <property type="entry name" value="PRICHEXTENSN"/>
</dbReference>
<feature type="domain" description="RRM" evidence="17">
    <location>
        <begin position="2071"/>
        <end position="2143"/>
    </location>
</feature>
<feature type="compositionally biased region" description="Polar residues" evidence="16">
    <location>
        <begin position="1678"/>
        <end position="1693"/>
    </location>
</feature>
<evidence type="ECO:0000256" key="10">
    <source>
        <dbReference type="ARBA" id="ARBA00023242"/>
    </source>
</evidence>
<feature type="compositionally biased region" description="Polar residues" evidence="16">
    <location>
        <begin position="2651"/>
        <end position="2665"/>
    </location>
</feature>
<dbReference type="InterPro" id="IPR035979">
    <property type="entry name" value="RBD_domain_sf"/>
</dbReference>
<feature type="compositionally biased region" description="Polar residues" evidence="16">
    <location>
        <begin position="146"/>
        <end position="160"/>
    </location>
</feature>
<dbReference type="SMART" id="SM00360">
    <property type="entry name" value="RRM"/>
    <property type="match status" value="1"/>
</dbReference>
<feature type="region of interest" description="Disordered" evidence="16">
    <location>
        <begin position="22"/>
        <end position="268"/>
    </location>
</feature>
<dbReference type="Pfam" id="PF00076">
    <property type="entry name" value="RRM_1"/>
    <property type="match status" value="1"/>
</dbReference>
<feature type="compositionally biased region" description="Low complexity" evidence="16">
    <location>
        <begin position="401"/>
        <end position="482"/>
    </location>
</feature>
<organism evidence="18 19">
    <name type="scientific">Hemibagrus guttatus</name>
    <dbReference type="NCBI Taxonomy" id="175788"/>
    <lineage>
        <taxon>Eukaryota</taxon>
        <taxon>Metazoa</taxon>
        <taxon>Chordata</taxon>
        <taxon>Craniata</taxon>
        <taxon>Vertebrata</taxon>
        <taxon>Euteleostomi</taxon>
        <taxon>Actinopterygii</taxon>
        <taxon>Neopterygii</taxon>
        <taxon>Teleostei</taxon>
        <taxon>Ostariophysi</taxon>
        <taxon>Siluriformes</taxon>
        <taxon>Bagridae</taxon>
        <taxon>Hemibagrus</taxon>
    </lineage>
</organism>
<feature type="region of interest" description="Disordered" evidence="16">
    <location>
        <begin position="833"/>
        <end position="861"/>
    </location>
</feature>
<feature type="compositionally biased region" description="Basic and acidic residues" evidence="16">
    <location>
        <begin position="1889"/>
        <end position="1901"/>
    </location>
</feature>
<evidence type="ECO:0000256" key="12">
    <source>
        <dbReference type="ARBA" id="ARBA00030790"/>
    </source>
</evidence>
<dbReference type="GO" id="GO:0050265">
    <property type="term" value="F:RNA uridylyltransferase activity"/>
    <property type="evidence" value="ECO:0007669"/>
    <property type="project" value="UniProtKB-EC"/>
</dbReference>
<evidence type="ECO:0000256" key="6">
    <source>
        <dbReference type="ARBA" id="ARBA00022695"/>
    </source>
</evidence>
<keyword evidence="10" id="KW-0539">Nucleus</keyword>
<evidence type="ECO:0000256" key="11">
    <source>
        <dbReference type="ARBA" id="ARBA00023306"/>
    </source>
</evidence>
<comment type="subcellular location">
    <subcellularLocation>
        <location evidence="1">Nucleus</location>
    </subcellularLocation>
</comment>
<evidence type="ECO:0000256" key="2">
    <source>
        <dbReference type="ARBA" id="ARBA00012472"/>
    </source>
</evidence>
<feature type="compositionally biased region" description="Basic and acidic residues" evidence="16">
    <location>
        <begin position="2636"/>
        <end position="2649"/>
    </location>
</feature>
<dbReference type="Proteomes" id="UP001274896">
    <property type="component" value="Unassembled WGS sequence"/>
</dbReference>
<dbReference type="FunFam" id="3.30.70.330:FF:000305">
    <property type="entry name" value="speckle targeted PIP5K1A-regulated poly(A) polymerase"/>
    <property type="match status" value="1"/>
</dbReference>
<dbReference type="InterPro" id="IPR012677">
    <property type="entry name" value="Nucleotide-bd_a/b_plait_sf"/>
</dbReference>
<keyword evidence="6" id="KW-0808">Transferase</keyword>
<feature type="compositionally biased region" description="Basic residues" evidence="16">
    <location>
        <begin position="597"/>
        <end position="611"/>
    </location>
</feature>
<keyword evidence="9" id="KW-0832">Ubl conjugation</keyword>
<evidence type="ECO:0000256" key="1">
    <source>
        <dbReference type="ARBA" id="ARBA00004123"/>
    </source>
</evidence>
<feature type="region of interest" description="Disordered" evidence="16">
    <location>
        <begin position="654"/>
        <end position="693"/>
    </location>
</feature>
<reference evidence="18" key="1">
    <citation type="submission" date="2023-06" db="EMBL/GenBank/DDBJ databases">
        <title>Male Hemibagrus guttatus genome.</title>
        <authorList>
            <person name="Bian C."/>
        </authorList>
    </citation>
    <scope>NUCLEOTIDE SEQUENCE</scope>
    <source>
        <strain evidence="18">Male_cb2023</strain>
        <tissue evidence="18">Muscle</tissue>
    </source>
</reference>
<evidence type="ECO:0000313" key="19">
    <source>
        <dbReference type="Proteomes" id="UP001274896"/>
    </source>
</evidence>
<feature type="region of interest" description="Disordered" evidence="16">
    <location>
        <begin position="2249"/>
        <end position="2269"/>
    </location>
</feature>
<dbReference type="Gene3D" id="3.30.70.330">
    <property type="match status" value="1"/>
</dbReference>
<dbReference type="PANTHER" id="PTHR21603">
    <property type="entry name" value="ANTIGEN KI-67-LIKE PROTEIN"/>
    <property type="match status" value="1"/>
</dbReference>
<dbReference type="SUPFAM" id="SSF81301">
    <property type="entry name" value="Nucleotidyltransferase"/>
    <property type="match status" value="1"/>
</dbReference>
<dbReference type="InterPro" id="IPR012568">
    <property type="entry name" value="KI67R"/>
</dbReference>
<feature type="region of interest" description="Disordered" evidence="16">
    <location>
        <begin position="289"/>
        <end position="611"/>
    </location>
</feature>